<accession>A0A4S3J2R5</accession>
<evidence type="ECO:0000313" key="1">
    <source>
        <dbReference type="EMBL" id="THC88965.1"/>
    </source>
</evidence>
<dbReference type="VEuPathDB" id="FungiDB:EYZ11_011580"/>
<gene>
    <name evidence="1" type="ORF">EYZ11_011580</name>
</gene>
<proteinExistence type="predicted"/>
<organism evidence="1 2">
    <name type="scientific">Aspergillus tanneri</name>
    <dbReference type="NCBI Taxonomy" id="1220188"/>
    <lineage>
        <taxon>Eukaryota</taxon>
        <taxon>Fungi</taxon>
        <taxon>Dikarya</taxon>
        <taxon>Ascomycota</taxon>
        <taxon>Pezizomycotina</taxon>
        <taxon>Eurotiomycetes</taxon>
        <taxon>Eurotiomycetidae</taxon>
        <taxon>Eurotiales</taxon>
        <taxon>Aspergillaceae</taxon>
        <taxon>Aspergillus</taxon>
        <taxon>Aspergillus subgen. Circumdati</taxon>
    </lineage>
</organism>
<sequence length="44" mass="5082">MYTTPPHLYPAAPPATQTKFPYSMLHKSTPARPFLFRYQDIVLS</sequence>
<keyword evidence="2" id="KW-1185">Reference proteome</keyword>
<evidence type="ECO:0000313" key="2">
    <source>
        <dbReference type="Proteomes" id="UP000308092"/>
    </source>
</evidence>
<dbReference type="Proteomes" id="UP000308092">
    <property type="component" value="Unassembled WGS sequence"/>
</dbReference>
<comment type="caution">
    <text evidence="1">The sequence shown here is derived from an EMBL/GenBank/DDBJ whole genome shotgun (WGS) entry which is preliminary data.</text>
</comment>
<reference evidence="1 2" key="1">
    <citation type="submission" date="2019-03" db="EMBL/GenBank/DDBJ databases">
        <title>The genome sequence of a newly discovered highly antifungal drug resistant Aspergillus species, Aspergillus tanneri NIH 1004.</title>
        <authorList>
            <person name="Mounaud S."/>
            <person name="Singh I."/>
            <person name="Joardar V."/>
            <person name="Pakala S."/>
            <person name="Pakala S."/>
            <person name="Venepally P."/>
            <person name="Hoover J."/>
            <person name="Nierman W."/>
            <person name="Chung J."/>
            <person name="Losada L."/>
        </authorList>
    </citation>
    <scope>NUCLEOTIDE SEQUENCE [LARGE SCALE GENOMIC DNA]</scope>
    <source>
        <strain evidence="1 2">NIH1004</strain>
    </source>
</reference>
<dbReference type="EMBL" id="SOSA01000732">
    <property type="protein sequence ID" value="THC88965.1"/>
    <property type="molecule type" value="Genomic_DNA"/>
</dbReference>
<name>A0A4S3J2R5_9EURO</name>
<protein>
    <submittedName>
        <fullName evidence="1">Uncharacterized protein</fullName>
    </submittedName>
</protein>
<dbReference type="AlphaFoldDB" id="A0A4S3J2R5"/>